<dbReference type="GO" id="GO:0016151">
    <property type="term" value="F:nickel cation binding"/>
    <property type="evidence" value="ECO:0007669"/>
    <property type="project" value="UniProtKB-UniRule"/>
</dbReference>
<dbReference type="PANTHER" id="PTHR36566:SF1">
    <property type="entry name" value="PYRIDINIUM-3,5-BISTHIOCARBOXYLIC ACID MONONUCLEOTIDE NICKEL INSERTION PROTEIN"/>
    <property type="match status" value="1"/>
</dbReference>
<sequence>MHDHLTTLPTADGQQVPRGEAILPGVIRPSPTPQRLLWLDTSQGASGDMLLAALLGAGADAGSVAAVLELVAPGRLRLQRRQLRRGPFTACKVDVLADEPHPPVRHLGDVLELLEDSAIPGTTRETATLAFTLLAEAEAKVHGVTVEEVHFHEVGALDSIGDIVAVCEAVRTLGVIRATSSVTALGAGTVRTQHGVMSVPPPAVLELATGWLVDAGGPAEVGELCTPTGMALIRALCSGVTDLPPMRVDATGVGAGSRERTDRAGVLRAVLGTPLRDVHLMDEVQEIAANVDDLDPRLWPGVLETLLGAGALDAWLVPIVMKKGRPAHTLCVLAHPRDVDDLTRAMLEHTSTLGVRISPPQQRRLLRRDFRRIQVEGLDVQVKIAGDGHLIRHATIEFKDVERLAELTGWSQRIALATAQRQAQRAGLRPGEHWPEEVDHD</sequence>
<dbReference type="Pfam" id="PF01969">
    <property type="entry name" value="Ni_insertion"/>
    <property type="match status" value="1"/>
</dbReference>
<name>A0A3P1T9P2_9ACTN</name>
<evidence type="ECO:0000256" key="1">
    <source>
        <dbReference type="ARBA" id="ARBA00022596"/>
    </source>
</evidence>
<comment type="catalytic activity">
    <reaction evidence="2">
        <text>Ni(II)-pyridinium-3,5-bisthiocarboxylate mononucleotide = pyridinium-3,5-bisthiocarboxylate mononucleotide + Ni(2+)</text>
        <dbReference type="Rhea" id="RHEA:54784"/>
        <dbReference type="ChEBI" id="CHEBI:49786"/>
        <dbReference type="ChEBI" id="CHEBI:137372"/>
        <dbReference type="ChEBI" id="CHEBI:137373"/>
        <dbReference type="EC" id="4.99.1.12"/>
    </reaction>
</comment>
<accession>A0A3P1T9P2</accession>
<dbReference type="HAMAP" id="MF_01074">
    <property type="entry name" value="LarC"/>
    <property type="match status" value="1"/>
</dbReference>
<dbReference type="PANTHER" id="PTHR36566">
    <property type="entry name" value="NICKEL INSERTION PROTEIN-RELATED"/>
    <property type="match status" value="1"/>
</dbReference>
<evidence type="ECO:0000256" key="2">
    <source>
        <dbReference type="HAMAP-Rule" id="MF_01074"/>
    </source>
</evidence>
<dbReference type="OrthoDB" id="9765625at2"/>
<dbReference type="GO" id="GO:0051604">
    <property type="term" value="P:protein maturation"/>
    <property type="evidence" value="ECO:0007669"/>
    <property type="project" value="UniProtKB-UniRule"/>
</dbReference>
<dbReference type="Gene3D" id="3.30.70.1380">
    <property type="entry name" value="Transcriptional regulatory protein pf0864 domain like"/>
    <property type="match status" value="1"/>
</dbReference>
<comment type="similarity">
    <text evidence="2">Belongs to the LarC family.</text>
</comment>
<comment type="caution">
    <text evidence="3">The sequence shown here is derived from an EMBL/GenBank/DDBJ whole genome shotgun (WGS) entry which is preliminary data.</text>
</comment>
<dbReference type="EMBL" id="RQZG01000004">
    <property type="protein sequence ID" value="RRD06050.1"/>
    <property type="molecule type" value="Genomic_DNA"/>
</dbReference>
<reference evidence="3 4" key="1">
    <citation type="submission" date="2018-11" db="EMBL/GenBank/DDBJ databases">
        <title>Genomes From Bacteria Associated with the Canine Oral Cavity: a Test Case for Automated Genome-Based Taxonomic Assignment.</title>
        <authorList>
            <person name="Coil D.A."/>
            <person name="Jospin G."/>
            <person name="Darling A.E."/>
            <person name="Wallis C."/>
            <person name="Davis I.J."/>
            <person name="Harris S."/>
            <person name="Eisen J.A."/>
            <person name="Holcombe L.J."/>
            <person name="O'Flynn C."/>
        </authorList>
    </citation>
    <scope>NUCLEOTIDE SEQUENCE [LARGE SCALE GENOMIC DNA]</scope>
    <source>
        <strain evidence="3 4">OH887_COT-365</strain>
    </source>
</reference>
<proteinExistence type="inferred from homology"/>
<evidence type="ECO:0000313" key="3">
    <source>
        <dbReference type="EMBL" id="RRD06050.1"/>
    </source>
</evidence>
<dbReference type="AlphaFoldDB" id="A0A3P1T9P2"/>
<dbReference type="EC" id="4.99.1.12" evidence="2"/>
<protein>
    <recommendedName>
        <fullName evidence="2">Pyridinium-3,5-bisthiocarboxylic acid mononucleotide nickel insertion protein</fullName>
        <shortName evidence="2">P2TMN nickel insertion protein</shortName>
        <ecNumber evidence="2">4.99.1.12</ecNumber>
    </recommendedName>
    <alternativeName>
        <fullName evidence="2">Nickel-pincer cofactor biosynthesis protein LarC</fullName>
    </alternativeName>
</protein>
<comment type="function">
    <text evidence="2">Involved in the biosynthesis of a nickel-pincer cofactor ((SCS)Ni(II) pincer complex). Binds Ni(2+), and functions in nickel delivery to pyridinium-3,5-bisthiocarboxylic acid mononucleotide (P2TMN), to form the mature cofactor. Is thus probably required for the activation of nickel-pincer cofactor-dependent enzymes.</text>
</comment>
<gene>
    <name evidence="2 3" type="primary">larC</name>
    <name evidence="3" type="ORF">EII34_05035</name>
</gene>
<dbReference type="Proteomes" id="UP000280819">
    <property type="component" value="Unassembled WGS sequence"/>
</dbReference>
<keyword evidence="1 2" id="KW-0533">Nickel</keyword>
<evidence type="ECO:0000313" key="4">
    <source>
        <dbReference type="Proteomes" id="UP000280819"/>
    </source>
</evidence>
<dbReference type="GO" id="GO:0016829">
    <property type="term" value="F:lyase activity"/>
    <property type="evidence" value="ECO:0007669"/>
    <property type="project" value="UniProtKB-UniRule"/>
</dbReference>
<dbReference type="InterPro" id="IPR002822">
    <property type="entry name" value="Ni_insertion"/>
</dbReference>
<dbReference type="NCBIfam" id="TIGR00299">
    <property type="entry name" value="nickel pincer cofactor biosynthesis protein LarC"/>
    <property type="match status" value="1"/>
</dbReference>
<keyword evidence="2" id="KW-0456">Lyase</keyword>
<dbReference type="RefSeq" id="WP_124843570.1">
    <property type="nucleotide sequence ID" value="NZ_RQZG01000004.1"/>
</dbReference>
<organism evidence="3 4">
    <name type="scientific">Arachnia propionica</name>
    <dbReference type="NCBI Taxonomy" id="1750"/>
    <lineage>
        <taxon>Bacteria</taxon>
        <taxon>Bacillati</taxon>
        <taxon>Actinomycetota</taxon>
        <taxon>Actinomycetes</taxon>
        <taxon>Propionibacteriales</taxon>
        <taxon>Propionibacteriaceae</taxon>
        <taxon>Arachnia</taxon>
    </lineage>
</organism>